<dbReference type="EMBL" id="SSTD01015868">
    <property type="protein sequence ID" value="TYK02147.1"/>
    <property type="molecule type" value="Genomic_DNA"/>
</dbReference>
<feature type="region of interest" description="Disordered" evidence="2">
    <location>
        <begin position="1"/>
        <end position="71"/>
    </location>
</feature>
<dbReference type="AlphaFoldDB" id="A0A5D3BRW2"/>
<evidence type="ECO:0000256" key="1">
    <source>
        <dbReference type="SAM" id="Coils"/>
    </source>
</evidence>
<reference evidence="3 4" key="1">
    <citation type="submission" date="2019-08" db="EMBL/GenBank/DDBJ databases">
        <title>Draft genome sequences of two oriental melons (Cucumis melo L. var makuwa).</title>
        <authorList>
            <person name="Kwon S.-Y."/>
        </authorList>
    </citation>
    <scope>NUCLEOTIDE SEQUENCE [LARGE SCALE GENOMIC DNA]</scope>
    <source>
        <strain evidence="4">cv. Chang Bougi</strain>
        <tissue evidence="3">Leaf</tissue>
    </source>
</reference>
<organism evidence="3 4">
    <name type="scientific">Cucumis melo var. makuwa</name>
    <name type="common">Oriental melon</name>
    <dbReference type="NCBI Taxonomy" id="1194695"/>
    <lineage>
        <taxon>Eukaryota</taxon>
        <taxon>Viridiplantae</taxon>
        <taxon>Streptophyta</taxon>
        <taxon>Embryophyta</taxon>
        <taxon>Tracheophyta</taxon>
        <taxon>Spermatophyta</taxon>
        <taxon>Magnoliopsida</taxon>
        <taxon>eudicotyledons</taxon>
        <taxon>Gunneridae</taxon>
        <taxon>Pentapetalae</taxon>
        <taxon>rosids</taxon>
        <taxon>fabids</taxon>
        <taxon>Cucurbitales</taxon>
        <taxon>Cucurbitaceae</taxon>
        <taxon>Benincaseae</taxon>
        <taxon>Cucumis</taxon>
    </lineage>
</organism>
<evidence type="ECO:0000256" key="2">
    <source>
        <dbReference type="SAM" id="MobiDB-lite"/>
    </source>
</evidence>
<dbReference type="Proteomes" id="UP000321947">
    <property type="component" value="Unassembled WGS sequence"/>
</dbReference>
<sequence length="272" mass="31413">MTSNSQNKEEPIEDGSEEWIVVAHQKERQTSSVQTKSHFHQKHSKGNISHKKKGKRNKKMSKPKPIRGKDGDFLRARRLITLTEFFPRSFLEDHPKEILEVTACHTVSIVQVDNNYGSSEEVDNSNEIKKRTSVFYRIKPSTTRSSVFQRLSMATKEEENQCPTSISTRNFAFKRLSISTSKKDRPSTSAFDRLKMTNDQQQREMKTLKAKLFLEENNDDDKIHNHIPSRMKRKLSVDISTEGSLTVKPRLIIFTNPTNKGDEQILMENKSC</sequence>
<comment type="caution">
    <text evidence="3">The sequence shown here is derived from an EMBL/GenBank/DDBJ whole genome shotgun (WGS) entry which is preliminary data.</text>
</comment>
<protein>
    <submittedName>
        <fullName evidence="3">Retrotransposon gag protein</fullName>
    </submittedName>
</protein>
<keyword evidence="1" id="KW-0175">Coiled coil</keyword>
<evidence type="ECO:0000313" key="3">
    <source>
        <dbReference type="EMBL" id="TYK02147.1"/>
    </source>
</evidence>
<proteinExistence type="predicted"/>
<feature type="compositionally biased region" description="Basic residues" evidence="2">
    <location>
        <begin position="37"/>
        <end position="66"/>
    </location>
</feature>
<feature type="coiled-coil region" evidence="1">
    <location>
        <begin position="191"/>
        <end position="218"/>
    </location>
</feature>
<evidence type="ECO:0000313" key="4">
    <source>
        <dbReference type="Proteomes" id="UP000321947"/>
    </source>
</evidence>
<name>A0A5D3BRW2_CUCMM</name>
<gene>
    <name evidence="3" type="ORF">E5676_scaffold388G00340</name>
</gene>
<accession>A0A5D3BRW2</accession>